<evidence type="ECO:0000256" key="4">
    <source>
        <dbReference type="ARBA" id="ARBA00022729"/>
    </source>
</evidence>
<organism evidence="10">
    <name type="scientific">Schizaphis graminum</name>
    <name type="common">Green bug aphid</name>
    <dbReference type="NCBI Taxonomy" id="13262"/>
    <lineage>
        <taxon>Eukaryota</taxon>
        <taxon>Metazoa</taxon>
        <taxon>Ecdysozoa</taxon>
        <taxon>Arthropoda</taxon>
        <taxon>Hexapoda</taxon>
        <taxon>Insecta</taxon>
        <taxon>Pterygota</taxon>
        <taxon>Neoptera</taxon>
        <taxon>Paraneoptera</taxon>
        <taxon>Hemiptera</taxon>
        <taxon>Sternorrhyncha</taxon>
        <taxon>Aphidomorpha</taxon>
        <taxon>Aphidoidea</taxon>
        <taxon>Aphididae</taxon>
        <taxon>Aphidini</taxon>
        <taxon>Schizaphis</taxon>
    </lineage>
</organism>
<comment type="subcellular location">
    <subcellularLocation>
        <location evidence="1">Cell membrane</location>
    </subcellularLocation>
</comment>
<dbReference type="InterPro" id="IPR059035">
    <property type="entry name" value="Fn1_3"/>
</dbReference>
<comment type="similarity">
    <text evidence="2">Belongs to the GDNFR family.</text>
</comment>
<feature type="chain" id="PRO_5015621430" evidence="8">
    <location>
        <begin position="19"/>
        <end position="820"/>
    </location>
</feature>
<evidence type="ECO:0000313" key="10">
    <source>
        <dbReference type="EMBL" id="MBY14099.1"/>
    </source>
</evidence>
<protein>
    <submittedName>
        <fullName evidence="10">GDNF family receptor alpha-3</fullName>
    </submittedName>
</protein>
<keyword evidence="3" id="KW-1003">Cell membrane</keyword>
<dbReference type="Pfam" id="PF25868">
    <property type="entry name" value="Fn1_3"/>
    <property type="match status" value="1"/>
</dbReference>
<dbReference type="EMBL" id="GGMR01001480">
    <property type="protein sequence ID" value="MBY14099.1"/>
    <property type="molecule type" value="Transcribed_RNA"/>
</dbReference>
<evidence type="ECO:0000256" key="7">
    <source>
        <dbReference type="ARBA" id="ARBA00023180"/>
    </source>
</evidence>
<dbReference type="AlphaFoldDB" id="A0A2S2NAC9"/>
<sequence>MFATAWLLLAAAVGAAMASEYPERECCDPVDPPPATVSATTSDYAAAAGHEVPPPTATAIDGHREEKTPTGSLNCLLARSLCNEDPSCFKIINLIPSLCGNEIVSCSTTTVIKCRAALKTLQAFPFFKPTCLCREPKIDYECNSFRNFLFDHPCNFTQRKEYDQFHIETLASCNHALTVCESSSDCRRIFEDFKNNCKVTKDNTCETNKPEECHRDWLRLRKTPLFGCICTQNQVKKRCDRIFSMINENPCISSKSTPIDNSILNFQSTCHEALETCNKHPQCQEMVASIIRNCNHRQCKKDNCMESLQNFYRNESMHSYAIEIAFCLCKKSGVNKDKCLIAQEMLHPECAQRADGPAKVPCHFLAESCRAKSNCRSRLEAFEQTCSVDQTTSRCAGPPSTCRESILGILGTMLRTNCACKDTSPSKFYDCMGWQRVFWFNSCVVEAQRDFHMTKIKDSVKLLSRHFYTTTAVPVDHYDQTTAIAVRPLSSAVPSTEAMVVQTTTTVRVLIAGKKFRPDTMTTAVTTPKASTTSVATTAVTTSISTVSTTASSTLSLASQIPLRGCSLQRSPHYNKQFMSEGDVIRLHSLEDNSCSEVCHCKTGESLTCQTICVEVEPCETEIAYYHHESPAYIAFRGRCVCYVGRFICMRPKMGSYTLVPGVFLFLGYSEKDEQLLKSLDIMNFEIKDIVYTIQKFIQEHMVFNTTCKLQLHSISFENMIIMGKASQKLTTGGYLKNDATDIRSSVLQDNMACFEILKNFSYMVTTQAMQVKTNMLLSVLKIAEVDILLPVSNSRSANLSPDTCTATLLLVIIAAVVII</sequence>
<feature type="domain" description="GDNF/GAS1" evidence="9">
    <location>
        <begin position="173"/>
        <end position="251"/>
    </location>
</feature>
<reference evidence="10" key="1">
    <citation type="submission" date="2018-04" db="EMBL/GenBank/DDBJ databases">
        <title>Transcriptome of Schizaphis graminum biotype I.</title>
        <authorList>
            <person name="Scully E.D."/>
            <person name="Geib S.M."/>
            <person name="Palmer N.A."/>
            <person name="Koch K."/>
            <person name="Bradshaw J."/>
            <person name="Heng-Moss T."/>
            <person name="Sarath G."/>
        </authorList>
    </citation>
    <scope>NUCLEOTIDE SEQUENCE</scope>
</reference>
<proteinExistence type="inferred from homology"/>
<dbReference type="GO" id="GO:0009897">
    <property type="term" value="C:external side of plasma membrane"/>
    <property type="evidence" value="ECO:0007669"/>
    <property type="project" value="TreeGrafter"/>
</dbReference>
<evidence type="ECO:0000256" key="1">
    <source>
        <dbReference type="ARBA" id="ARBA00004236"/>
    </source>
</evidence>
<keyword evidence="5" id="KW-0472">Membrane</keyword>
<feature type="domain" description="GDNF/GAS1" evidence="9">
    <location>
        <begin position="270"/>
        <end position="350"/>
    </location>
</feature>
<dbReference type="GO" id="GO:0043235">
    <property type="term" value="C:receptor complex"/>
    <property type="evidence" value="ECO:0007669"/>
    <property type="project" value="TreeGrafter"/>
</dbReference>
<dbReference type="SUPFAM" id="SSF110035">
    <property type="entry name" value="GDNF receptor-like"/>
    <property type="match status" value="4"/>
</dbReference>
<evidence type="ECO:0000256" key="2">
    <source>
        <dbReference type="ARBA" id="ARBA00005961"/>
    </source>
</evidence>
<accession>A0A2S2NAC9</accession>
<dbReference type="InterPro" id="IPR037193">
    <property type="entry name" value="GDNF_alpha"/>
</dbReference>
<feature type="signal peptide" evidence="8">
    <location>
        <begin position="1"/>
        <end position="18"/>
    </location>
</feature>
<dbReference type="SMART" id="SM00907">
    <property type="entry name" value="GDNF"/>
    <property type="match status" value="4"/>
</dbReference>
<dbReference type="GO" id="GO:0007399">
    <property type="term" value="P:nervous system development"/>
    <property type="evidence" value="ECO:0007669"/>
    <property type="project" value="TreeGrafter"/>
</dbReference>
<dbReference type="InterPro" id="IPR057681">
    <property type="entry name" value="DUF7921"/>
</dbReference>
<dbReference type="Pfam" id="PF02351">
    <property type="entry name" value="GDNF"/>
    <property type="match status" value="4"/>
</dbReference>
<keyword evidence="6 10" id="KW-0675">Receptor</keyword>
<evidence type="ECO:0000256" key="5">
    <source>
        <dbReference type="ARBA" id="ARBA00023136"/>
    </source>
</evidence>
<gene>
    <name evidence="10" type="primary">Gfra3</name>
    <name evidence="10" type="ORF">g.137442</name>
</gene>
<evidence type="ECO:0000256" key="8">
    <source>
        <dbReference type="SAM" id="SignalP"/>
    </source>
</evidence>
<feature type="domain" description="GDNF/GAS1" evidence="9">
    <location>
        <begin position="362"/>
        <end position="443"/>
    </location>
</feature>
<keyword evidence="7" id="KW-0325">Glycoprotein</keyword>
<dbReference type="InterPro" id="IPR016017">
    <property type="entry name" value="GDNF/GAS1"/>
</dbReference>
<dbReference type="GO" id="GO:0038023">
    <property type="term" value="F:signaling receptor activity"/>
    <property type="evidence" value="ECO:0007669"/>
    <property type="project" value="InterPro"/>
</dbReference>
<evidence type="ECO:0000259" key="9">
    <source>
        <dbReference type="SMART" id="SM00907"/>
    </source>
</evidence>
<feature type="domain" description="GDNF/GAS1" evidence="9">
    <location>
        <begin position="75"/>
        <end position="154"/>
    </location>
</feature>
<name>A0A2S2NAC9_SCHGA</name>
<dbReference type="PANTHER" id="PTHR10269:SF12">
    <property type="entry name" value="GLIAL CELL LINE-DERIVED NEUROTROPHIC FAMILY RECEPTOR-LIKE, ISOFORM E"/>
    <property type="match status" value="1"/>
</dbReference>
<dbReference type="Pfam" id="PF25537">
    <property type="entry name" value="DUF7921"/>
    <property type="match status" value="1"/>
</dbReference>
<dbReference type="InterPro" id="IPR003438">
    <property type="entry name" value="GDNF_rcpt"/>
</dbReference>
<dbReference type="GO" id="GO:0007169">
    <property type="term" value="P:cell surface receptor protein tyrosine kinase signaling pathway"/>
    <property type="evidence" value="ECO:0007669"/>
    <property type="project" value="UniProtKB-ARBA"/>
</dbReference>
<evidence type="ECO:0000256" key="6">
    <source>
        <dbReference type="ARBA" id="ARBA00023170"/>
    </source>
</evidence>
<keyword evidence="4 8" id="KW-0732">Signal</keyword>
<dbReference type="PANTHER" id="PTHR10269">
    <property type="entry name" value="GDNF RECEPTOR ALPHA"/>
    <property type="match status" value="1"/>
</dbReference>
<evidence type="ECO:0000256" key="3">
    <source>
        <dbReference type="ARBA" id="ARBA00022475"/>
    </source>
</evidence>